<dbReference type="FunFam" id="1.10.472.80:FF:000055">
    <property type="entry name" value="TBC domain-containing protein C1778.09"/>
    <property type="match status" value="1"/>
</dbReference>
<dbReference type="PANTHER" id="PTHR47219">
    <property type="entry name" value="RAB GTPASE-ACTIVATING PROTEIN 1-LIKE"/>
    <property type="match status" value="1"/>
</dbReference>
<dbReference type="Proteomes" id="UP000799772">
    <property type="component" value="Unassembled WGS sequence"/>
</dbReference>
<sequence length="669" mass="75039">ERDNRHDSAVQDSPPTTTSKAAMSSTVPRPESPSTVPEIVVSDDAQNEAPKPFEPITTNIPTGSLDNLFDPENVEFSKRGSMLLGGSRANGKVRHAPSFRSLGERTPRPRPAAQSARLTALSAGARTLSTDEDMLSKRVRSMYEHGDESAADWVSILEEEEGVDGEGEQQDSANQNADAQPSRAYPASVASTMGRSDARRISFIQREPREAAGGMEDWQDVEGEEVDRYGFIKKVASRGSSGHSNVPPQNADSGMHRVTTSLQLAADSPRRQRTIRRAVSNATKSTHRRRGSRQSTAQRASVYSSASGSTTTTATTSRLRYVSNRLPHNRQRRWMEEAGDMLTAPPGLEQTIPDQENENAELQLALKKKEWEREEKWRKMGKVAKRDAHGGGMVFDFDTRNGKLISRTWKGIPDRWRATAWWAFLANSAKKAGTGNPGGESEEELIEAFHDAQEKSSADDVQIDVDMPRTINSHIMFRRRYRGGQRALFRVLHAMSLYLPDPGYVQGMAAIAATLLCYYDEEKTFVMMTRLWRLRGMGHIYSNGFEGLMETLEAFEKDWLVDGEVARKLKELGIISMTYATRWYLTLFNYSIPFPAQLRVWDVFMLLGDVDLDVLHAVSAALIDGMREILLLDADFENAMKVLTSWIPIRDEDLLMKVSRAEYRVKRKK</sequence>
<dbReference type="InterPro" id="IPR000195">
    <property type="entry name" value="Rab-GAP-TBC_dom"/>
</dbReference>
<dbReference type="EMBL" id="ML978123">
    <property type="protein sequence ID" value="KAF2101582.1"/>
    <property type="molecule type" value="Genomic_DNA"/>
</dbReference>
<keyword evidence="4" id="KW-1185">Reference proteome</keyword>
<dbReference type="SMART" id="SM00164">
    <property type="entry name" value="TBC"/>
    <property type="match status" value="1"/>
</dbReference>
<name>A0A9P4INC3_9PEZI</name>
<dbReference type="SUPFAM" id="SSF47923">
    <property type="entry name" value="Ypt/Rab-GAP domain of gyp1p"/>
    <property type="match status" value="2"/>
</dbReference>
<dbReference type="GO" id="GO:0031267">
    <property type="term" value="F:small GTPase binding"/>
    <property type="evidence" value="ECO:0007669"/>
    <property type="project" value="TreeGrafter"/>
</dbReference>
<feature type="region of interest" description="Disordered" evidence="1">
    <location>
        <begin position="161"/>
        <end position="200"/>
    </location>
</feature>
<dbReference type="Pfam" id="PF00566">
    <property type="entry name" value="RabGAP-TBC"/>
    <property type="match status" value="1"/>
</dbReference>
<feature type="non-terminal residue" evidence="3">
    <location>
        <position position="669"/>
    </location>
</feature>
<feature type="region of interest" description="Disordered" evidence="1">
    <location>
        <begin position="263"/>
        <end position="323"/>
    </location>
</feature>
<dbReference type="OrthoDB" id="294251at2759"/>
<feature type="non-terminal residue" evidence="3">
    <location>
        <position position="1"/>
    </location>
</feature>
<feature type="domain" description="Rab-GAP TBC" evidence="2">
    <location>
        <begin position="411"/>
        <end position="608"/>
    </location>
</feature>
<protein>
    <submittedName>
        <fullName evidence="3">RabGAP/TBC</fullName>
    </submittedName>
</protein>
<dbReference type="InterPro" id="IPR050302">
    <property type="entry name" value="Rab_GAP_TBC_domain"/>
</dbReference>
<dbReference type="InterPro" id="IPR035969">
    <property type="entry name" value="Rab-GAP_TBC_sf"/>
</dbReference>
<feature type="compositionally biased region" description="Polar residues" evidence="1">
    <location>
        <begin position="10"/>
        <end position="35"/>
    </location>
</feature>
<evidence type="ECO:0000313" key="4">
    <source>
        <dbReference type="Proteomes" id="UP000799772"/>
    </source>
</evidence>
<dbReference type="Gene3D" id="1.10.472.80">
    <property type="entry name" value="Ypt/Rab-GAP domain of gyp1p, domain 3"/>
    <property type="match status" value="1"/>
</dbReference>
<evidence type="ECO:0000256" key="1">
    <source>
        <dbReference type="SAM" id="MobiDB-lite"/>
    </source>
</evidence>
<dbReference type="AlphaFoldDB" id="A0A9P4INC3"/>
<reference evidence="3" key="1">
    <citation type="journal article" date="2020" name="Stud. Mycol.">
        <title>101 Dothideomycetes genomes: a test case for predicting lifestyles and emergence of pathogens.</title>
        <authorList>
            <person name="Haridas S."/>
            <person name="Albert R."/>
            <person name="Binder M."/>
            <person name="Bloem J."/>
            <person name="Labutti K."/>
            <person name="Salamov A."/>
            <person name="Andreopoulos B."/>
            <person name="Baker S."/>
            <person name="Barry K."/>
            <person name="Bills G."/>
            <person name="Bluhm B."/>
            <person name="Cannon C."/>
            <person name="Castanera R."/>
            <person name="Culley D."/>
            <person name="Daum C."/>
            <person name="Ezra D."/>
            <person name="Gonzalez J."/>
            <person name="Henrissat B."/>
            <person name="Kuo A."/>
            <person name="Liang C."/>
            <person name="Lipzen A."/>
            <person name="Lutzoni F."/>
            <person name="Magnuson J."/>
            <person name="Mondo S."/>
            <person name="Nolan M."/>
            <person name="Ohm R."/>
            <person name="Pangilinan J."/>
            <person name="Park H.-J."/>
            <person name="Ramirez L."/>
            <person name="Alfaro M."/>
            <person name="Sun H."/>
            <person name="Tritt A."/>
            <person name="Yoshinaga Y."/>
            <person name="Zwiers L.-H."/>
            <person name="Turgeon B."/>
            <person name="Goodwin S."/>
            <person name="Spatafora J."/>
            <person name="Crous P."/>
            <person name="Grigoriev I."/>
        </authorList>
    </citation>
    <scope>NUCLEOTIDE SEQUENCE</scope>
    <source>
        <strain evidence="3">CBS 133067</strain>
    </source>
</reference>
<dbReference type="FunFam" id="1.10.8.270:FF:000023">
    <property type="entry name" value="TBC domain-containing protein C1778.09"/>
    <property type="match status" value="1"/>
</dbReference>
<dbReference type="PROSITE" id="PS50086">
    <property type="entry name" value="TBC_RABGAP"/>
    <property type="match status" value="1"/>
</dbReference>
<dbReference type="Gene3D" id="1.10.8.270">
    <property type="entry name" value="putative rabgap domain of human tbc1 domain family member 14 like domains"/>
    <property type="match status" value="1"/>
</dbReference>
<feature type="compositionally biased region" description="Low complexity" evidence="1">
    <location>
        <begin position="300"/>
        <end position="317"/>
    </location>
</feature>
<feature type="compositionally biased region" description="Polar residues" evidence="1">
    <location>
        <begin position="56"/>
        <end position="65"/>
    </location>
</feature>
<feature type="region of interest" description="Disordered" evidence="1">
    <location>
        <begin position="82"/>
        <end position="125"/>
    </location>
</feature>
<dbReference type="GO" id="GO:0005096">
    <property type="term" value="F:GTPase activator activity"/>
    <property type="evidence" value="ECO:0007669"/>
    <property type="project" value="TreeGrafter"/>
</dbReference>
<comment type="caution">
    <text evidence="3">The sequence shown here is derived from an EMBL/GenBank/DDBJ whole genome shotgun (WGS) entry which is preliminary data.</text>
</comment>
<feature type="compositionally biased region" description="Low complexity" evidence="1">
    <location>
        <begin position="170"/>
        <end position="180"/>
    </location>
</feature>
<dbReference type="PANTHER" id="PTHR47219:SF9">
    <property type="entry name" value="GTPASE ACTIVATING PROTEIN AND CENTROSOME-ASSOCIATED, ISOFORM B"/>
    <property type="match status" value="1"/>
</dbReference>
<gene>
    <name evidence="3" type="ORF">NA57DRAFT_25852</name>
</gene>
<accession>A0A9P4INC3</accession>
<evidence type="ECO:0000259" key="2">
    <source>
        <dbReference type="PROSITE" id="PS50086"/>
    </source>
</evidence>
<organism evidence="3 4">
    <name type="scientific">Rhizodiscina lignyota</name>
    <dbReference type="NCBI Taxonomy" id="1504668"/>
    <lineage>
        <taxon>Eukaryota</taxon>
        <taxon>Fungi</taxon>
        <taxon>Dikarya</taxon>
        <taxon>Ascomycota</taxon>
        <taxon>Pezizomycotina</taxon>
        <taxon>Dothideomycetes</taxon>
        <taxon>Pleosporomycetidae</taxon>
        <taxon>Aulographales</taxon>
        <taxon>Rhizodiscinaceae</taxon>
        <taxon>Rhizodiscina</taxon>
    </lineage>
</organism>
<proteinExistence type="predicted"/>
<evidence type="ECO:0000313" key="3">
    <source>
        <dbReference type="EMBL" id="KAF2101582.1"/>
    </source>
</evidence>
<feature type="region of interest" description="Disordered" evidence="1">
    <location>
        <begin position="1"/>
        <end position="68"/>
    </location>
</feature>